<reference evidence="1" key="1">
    <citation type="journal article" date="2020" name="Nature">
        <title>Giant virus diversity and host interactions through global metagenomics.</title>
        <authorList>
            <person name="Schulz F."/>
            <person name="Roux S."/>
            <person name="Paez-Espino D."/>
            <person name="Jungbluth S."/>
            <person name="Walsh D.A."/>
            <person name="Denef V.J."/>
            <person name="McMahon K.D."/>
            <person name="Konstantinidis K.T."/>
            <person name="Eloe-Fadrosh E.A."/>
            <person name="Kyrpides N.C."/>
            <person name="Woyke T."/>
        </authorList>
    </citation>
    <scope>NUCLEOTIDE SEQUENCE</scope>
    <source>
        <strain evidence="1">GVMAG-M-3300024252-29</strain>
    </source>
</reference>
<organism evidence="1">
    <name type="scientific">viral metagenome</name>
    <dbReference type="NCBI Taxonomy" id="1070528"/>
    <lineage>
        <taxon>unclassified sequences</taxon>
        <taxon>metagenomes</taxon>
        <taxon>organismal metagenomes</taxon>
    </lineage>
</organism>
<sequence length="78" mass="9226">MNINERTSEIMKLFKKLKDMNLGIMGFEEFDDFRSICNNFIRTGQYVNGSIKVLGTKRIICYDFSDEVHCMLKYDEKV</sequence>
<evidence type="ECO:0000313" key="1">
    <source>
        <dbReference type="EMBL" id="QHT93594.1"/>
    </source>
</evidence>
<proteinExistence type="predicted"/>
<accession>A0A6C0IK77</accession>
<dbReference type="EMBL" id="MN740209">
    <property type="protein sequence ID" value="QHT93594.1"/>
    <property type="molecule type" value="Genomic_DNA"/>
</dbReference>
<protein>
    <submittedName>
        <fullName evidence="1">Uncharacterized protein</fullName>
    </submittedName>
</protein>
<dbReference type="AlphaFoldDB" id="A0A6C0IK77"/>
<name>A0A6C0IK77_9ZZZZ</name>